<accession>A0AAF3J3P4</accession>
<keyword evidence="1" id="KW-1185">Reference proteome</keyword>
<protein>
    <submittedName>
        <fullName evidence="2">Uncharacterized protein</fullName>
    </submittedName>
</protein>
<reference evidence="2" key="1">
    <citation type="submission" date="2024-02" db="UniProtKB">
        <authorList>
            <consortium name="WormBaseParasite"/>
        </authorList>
    </citation>
    <scope>IDENTIFICATION</scope>
</reference>
<evidence type="ECO:0000313" key="2">
    <source>
        <dbReference type="WBParaSite" id="MBELARI_LOCUS14233"/>
    </source>
</evidence>
<evidence type="ECO:0000313" key="1">
    <source>
        <dbReference type="Proteomes" id="UP000887575"/>
    </source>
</evidence>
<dbReference type="Proteomes" id="UP000887575">
    <property type="component" value="Unassembled WGS sequence"/>
</dbReference>
<organism evidence="1 2">
    <name type="scientific">Mesorhabditis belari</name>
    <dbReference type="NCBI Taxonomy" id="2138241"/>
    <lineage>
        <taxon>Eukaryota</taxon>
        <taxon>Metazoa</taxon>
        <taxon>Ecdysozoa</taxon>
        <taxon>Nematoda</taxon>
        <taxon>Chromadorea</taxon>
        <taxon>Rhabditida</taxon>
        <taxon>Rhabditina</taxon>
        <taxon>Rhabditomorpha</taxon>
        <taxon>Rhabditoidea</taxon>
        <taxon>Rhabditidae</taxon>
        <taxon>Mesorhabditinae</taxon>
        <taxon>Mesorhabditis</taxon>
    </lineage>
</organism>
<dbReference type="WBParaSite" id="MBELARI_LOCUS14233">
    <property type="protein sequence ID" value="MBELARI_LOCUS14233"/>
    <property type="gene ID" value="MBELARI_LOCUS14233"/>
</dbReference>
<dbReference type="AlphaFoldDB" id="A0AAF3J3P4"/>
<name>A0AAF3J3P4_9BILA</name>
<sequence>MLCSLCVCKKHHHHQIVDLETEEVKYLTSETLEAITPQINAYDVCFPELQSDLVGNMAAFKQGMMGQINQLSKLNYAPAKQEGQNCIAIGDQFEEICEKYLSELRLCNTGIKKLINEFSGSS</sequence>
<proteinExistence type="predicted"/>